<protein>
    <submittedName>
        <fullName evidence="1">Uncharacterized protein</fullName>
    </submittedName>
</protein>
<dbReference type="HOGENOM" id="CLU_2379315_0_0_2"/>
<accession>I3R7D7</accession>
<evidence type="ECO:0000313" key="1">
    <source>
        <dbReference type="EMBL" id="AFK20147.1"/>
    </source>
</evidence>
<proteinExistence type="predicted"/>
<dbReference type="AlphaFoldDB" id="I3R7D7"/>
<dbReference type="EMBL" id="CP001868">
    <property type="protein sequence ID" value="AFK20147.1"/>
    <property type="molecule type" value="Genomic_DNA"/>
</dbReference>
<gene>
    <name evidence="1" type="ordered locus">HFX_2461</name>
</gene>
<organism evidence="1 2">
    <name type="scientific">Haloferax mediterranei (strain ATCC 33500 / DSM 1411 / JCM 8866 / NBRC 14739 / NCIMB 2177 / R-4)</name>
    <name type="common">Halobacterium mediterranei</name>
    <dbReference type="NCBI Taxonomy" id="523841"/>
    <lineage>
        <taxon>Archaea</taxon>
        <taxon>Methanobacteriati</taxon>
        <taxon>Methanobacteriota</taxon>
        <taxon>Stenosarchaea group</taxon>
        <taxon>Halobacteria</taxon>
        <taxon>Halobacteriales</taxon>
        <taxon>Haloferacaceae</taxon>
        <taxon>Haloferax</taxon>
    </lineage>
</organism>
<reference evidence="1 2" key="1">
    <citation type="journal article" date="2012" name="J. Bacteriol.">
        <title>Complete genome sequence of the metabolically versatile halophilic archaeon Haloferax mediterranei, a poly(3-hydroxybutyrate-co-3-hydroxyvalerate) producer.</title>
        <authorList>
            <person name="Han J."/>
            <person name="Zhang F."/>
            <person name="Hou J."/>
            <person name="Liu X."/>
            <person name="Li M."/>
            <person name="Liu H."/>
            <person name="Cai L."/>
            <person name="Zhang B."/>
            <person name="Chen Y."/>
            <person name="Zhou J."/>
            <person name="Hu S."/>
            <person name="Xiang H."/>
        </authorList>
    </citation>
    <scope>NUCLEOTIDE SEQUENCE [LARGE SCALE GENOMIC DNA]</scope>
    <source>
        <strain evidence="2">ATCC 33500 / DSM 1411 / JCM 8866 / NBRC 14739 / NCIMB 2177 / R-4</strain>
    </source>
</reference>
<evidence type="ECO:0000313" key="2">
    <source>
        <dbReference type="Proteomes" id="UP000006469"/>
    </source>
</evidence>
<name>I3R7D7_HALMT</name>
<dbReference type="Proteomes" id="UP000006469">
    <property type="component" value="Chromosome"/>
</dbReference>
<sequence length="94" mass="10170">MFREVLDEVVGERVEVVDDDEARHRGTSVGLYSMRRIASSTPPIFCSVSSYSEAGSESATRPAPARTVIMSSFPSDSTVAVRMTMAMSASPVHE</sequence>
<dbReference type="KEGG" id="hme:HFX_2461"/>